<dbReference type="GeneID" id="99650813"/>
<dbReference type="InterPro" id="IPR006764">
    <property type="entry name" value="SAM_dep_MeTrfase_SAV2177_type"/>
</dbReference>
<dbReference type="STRING" id="1993.SAMN04489713_112267"/>
<dbReference type="RefSeq" id="WP_083598152.1">
    <property type="nucleotide sequence ID" value="NZ_CP083237.1"/>
</dbReference>
<accession>A0A1I5NRN4</accession>
<dbReference type="GO" id="GO:0008168">
    <property type="term" value="F:methyltransferase activity"/>
    <property type="evidence" value="ECO:0007669"/>
    <property type="project" value="UniProtKB-KW"/>
</dbReference>
<keyword evidence="2" id="KW-0489">Methyltransferase</keyword>
<dbReference type="GO" id="GO:0032259">
    <property type="term" value="P:methylation"/>
    <property type="evidence" value="ECO:0007669"/>
    <property type="project" value="UniProtKB-KW"/>
</dbReference>
<dbReference type="Gene3D" id="3.40.50.150">
    <property type="entry name" value="Vaccinia Virus protein VP39"/>
    <property type="match status" value="1"/>
</dbReference>
<organism evidence="2 3">
    <name type="scientific">Actinomadura madurae</name>
    <dbReference type="NCBI Taxonomy" id="1993"/>
    <lineage>
        <taxon>Bacteria</taxon>
        <taxon>Bacillati</taxon>
        <taxon>Actinomycetota</taxon>
        <taxon>Actinomycetes</taxon>
        <taxon>Streptosporangiales</taxon>
        <taxon>Thermomonosporaceae</taxon>
        <taxon>Actinomadura</taxon>
    </lineage>
</organism>
<dbReference type="FunCoup" id="A0A1I5NRN4">
    <property type="interactions" value="1"/>
</dbReference>
<dbReference type="InParanoid" id="A0A1I5NRN4"/>
<dbReference type="OrthoDB" id="3469162at2"/>
<evidence type="ECO:0000313" key="3">
    <source>
        <dbReference type="Proteomes" id="UP000183413"/>
    </source>
</evidence>
<dbReference type="AlphaFoldDB" id="A0A1I5NRN4"/>
<reference evidence="2 3" key="1">
    <citation type="submission" date="2016-10" db="EMBL/GenBank/DDBJ databases">
        <authorList>
            <person name="de Groot N.N."/>
        </authorList>
    </citation>
    <scope>NUCLEOTIDE SEQUENCE [LARGE SCALE GENOMIC DNA]</scope>
    <source>
        <strain evidence="2 3">DSM 43067</strain>
    </source>
</reference>
<proteinExistence type="predicted"/>
<dbReference type="Proteomes" id="UP000183413">
    <property type="component" value="Unassembled WGS sequence"/>
</dbReference>
<protein>
    <submittedName>
        <fullName evidence="2">S-adenosyl methyltransferase</fullName>
    </submittedName>
</protein>
<dbReference type="SUPFAM" id="SSF53335">
    <property type="entry name" value="S-adenosyl-L-methionine-dependent methyltransferases"/>
    <property type="match status" value="1"/>
</dbReference>
<name>A0A1I5NRN4_9ACTN</name>
<feature type="region of interest" description="Disordered" evidence="1">
    <location>
        <begin position="1"/>
        <end position="25"/>
    </location>
</feature>
<dbReference type="PIRSF" id="PIRSF017393">
    <property type="entry name" value="MTase_SAV2177"/>
    <property type="match status" value="1"/>
</dbReference>
<dbReference type="Pfam" id="PF04672">
    <property type="entry name" value="Methyltransf_19"/>
    <property type="match status" value="1"/>
</dbReference>
<keyword evidence="3" id="KW-1185">Reference proteome</keyword>
<dbReference type="EMBL" id="FOVH01000012">
    <property type="protein sequence ID" value="SFP24434.1"/>
    <property type="molecule type" value="Genomic_DNA"/>
</dbReference>
<sequence length="275" mass="28710">MTPGSTLSTARRAGETPPGEGTGFSTSTAGVARMCNYFLGGKDNYAADRDSAERVLRRCPIVLRLVQANRGFLDRAATLLAGTAGLRQFVDIGCGLPADDNLGDIVRRTDPSCRVAYVDNDPMVLAHARALLAVDANTGAFAGDVRDPEALLAAEGLRKLIDFGEPAAVFLLGVLDFLPDEAGPRGIVDALAAGLAPGSHVVVTHAERAAELAPIAGPRPGVDTPFHPRAEDEIADICRSLKMIEPYPARLPQPRAAGNATGPLPLFGCIGRVPG</sequence>
<evidence type="ECO:0000256" key="1">
    <source>
        <dbReference type="SAM" id="MobiDB-lite"/>
    </source>
</evidence>
<dbReference type="eggNOG" id="COG3315">
    <property type="taxonomic scope" value="Bacteria"/>
</dbReference>
<gene>
    <name evidence="2" type="ORF">SAMN04489713_112267</name>
</gene>
<dbReference type="InterPro" id="IPR029063">
    <property type="entry name" value="SAM-dependent_MTases_sf"/>
</dbReference>
<keyword evidence="2" id="KW-0808">Transferase</keyword>
<evidence type="ECO:0000313" key="2">
    <source>
        <dbReference type="EMBL" id="SFP24434.1"/>
    </source>
</evidence>